<protein>
    <submittedName>
        <fullName evidence="5">Glycosyltransferase family 2 protein</fullName>
    </submittedName>
</protein>
<dbReference type="InterPro" id="IPR029044">
    <property type="entry name" value="Nucleotide-diphossugar_trans"/>
</dbReference>
<proteinExistence type="inferred from homology"/>
<dbReference type="RefSeq" id="WP_120517200.1">
    <property type="nucleotide sequence ID" value="NZ_QXZY01000008.1"/>
</dbReference>
<dbReference type="Pfam" id="PF00535">
    <property type="entry name" value="Glycos_transf_2"/>
    <property type="match status" value="1"/>
</dbReference>
<dbReference type="SUPFAM" id="SSF53448">
    <property type="entry name" value="Nucleotide-diphospho-sugar transferases"/>
    <property type="match status" value="1"/>
</dbReference>
<dbReference type="Proteomes" id="UP000279089">
    <property type="component" value="Unassembled WGS sequence"/>
</dbReference>
<accession>A0A3N4M9T9</accession>
<reference evidence="6" key="1">
    <citation type="submission" date="2018-11" db="EMBL/GenBank/DDBJ databases">
        <title>Chitinophaga lutea sp.nov., isolate from arsenic contaminated soil.</title>
        <authorList>
            <person name="Zong Y."/>
        </authorList>
    </citation>
    <scope>NUCLEOTIDE SEQUENCE [LARGE SCALE GENOMIC DNA]</scope>
    <source>
        <strain evidence="6">YLT18</strain>
    </source>
</reference>
<gene>
    <name evidence="5" type="ORF">EG028_14345</name>
</gene>
<dbReference type="GO" id="GO:0016757">
    <property type="term" value="F:glycosyltransferase activity"/>
    <property type="evidence" value="ECO:0007669"/>
    <property type="project" value="UniProtKB-KW"/>
</dbReference>
<name>A0A3N4M9T9_9BACT</name>
<evidence type="ECO:0000313" key="5">
    <source>
        <dbReference type="EMBL" id="RPD40482.1"/>
    </source>
</evidence>
<dbReference type="EMBL" id="RMBX01000007">
    <property type="protein sequence ID" value="RPD40482.1"/>
    <property type="molecule type" value="Genomic_DNA"/>
</dbReference>
<comment type="similarity">
    <text evidence="1">Belongs to the glycosyltransferase 2 family.</text>
</comment>
<keyword evidence="6" id="KW-1185">Reference proteome</keyword>
<evidence type="ECO:0000256" key="2">
    <source>
        <dbReference type="ARBA" id="ARBA00022676"/>
    </source>
</evidence>
<feature type="domain" description="Glycosyltransferase 2-like" evidence="4">
    <location>
        <begin position="9"/>
        <end position="121"/>
    </location>
</feature>
<sequence>MASEEILGVIITFNPEIPALLGNLACITQQVTKVVIIDNHSSNWSQWKELAGNNAILIRNETNVGIAAALNQGLAFAAGNGFRYFISFDQDSSPGENMVAVLYQAFLQTGKHTAITGPVYEDFRLGASMNQHTISSAGVISPALTLITSGALYRTDIILSAGGFCEKLFIDYVDFELCLRLHQQNYLCYITRNAVLYHQLGNSGMRTFAGIRFIITNHSPLRRYYLIRNKIIIWKKYGVKLPGWVARDVLSTLKTIFGMLLFEKQRWSKFKSMIKGMINGITTSI</sequence>
<dbReference type="PANTHER" id="PTHR43179">
    <property type="entry name" value="RHAMNOSYLTRANSFERASE WBBL"/>
    <property type="match status" value="1"/>
</dbReference>
<dbReference type="AlphaFoldDB" id="A0A3N4M9T9"/>
<evidence type="ECO:0000256" key="1">
    <source>
        <dbReference type="ARBA" id="ARBA00006739"/>
    </source>
</evidence>
<evidence type="ECO:0000259" key="4">
    <source>
        <dbReference type="Pfam" id="PF00535"/>
    </source>
</evidence>
<evidence type="ECO:0000313" key="6">
    <source>
        <dbReference type="Proteomes" id="UP000279089"/>
    </source>
</evidence>
<organism evidence="5 6">
    <name type="scientific">Chitinophaga barathri</name>
    <dbReference type="NCBI Taxonomy" id="1647451"/>
    <lineage>
        <taxon>Bacteria</taxon>
        <taxon>Pseudomonadati</taxon>
        <taxon>Bacteroidota</taxon>
        <taxon>Chitinophagia</taxon>
        <taxon>Chitinophagales</taxon>
        <taxon>Chitinophagaceae</taxon>
        <taxon>Chitinophaga</taxon>
    </lineage>
</organism>
<dbReference type="Gene3D" id="3.90.550.10">
    <property type="entry name" value="Spore Coat Polysaccharide Biosynthesis Protein SpsA, Chain A"/>
    <property type="match status" value="1"/>
</dbReference>
<keyword evidence="3 5" id="KW-0808">Transferase</keyword>
<dbReference type="OrthoDB" id="9771846at2"/>
<dbReference type="CDD" id="cd02526">
    <property type="entry name" value="GT2_RfbF_like"/>
    <property type="match status" value="1"/>
</dbReference>
<keyword evidence="2" id="KW-0328">Glycosyltransferase</keyword>
<evidence type="ECO:0000256" key="3">
    <source>
        <dbReference type="ARBA" id="ARBA00022679"/>
    </source>
</evidence>
<dbReference type="InterPro" id="IPR001173">
    <property type="entry name" value="Glyco_trans_2-like"/>
</dbReference>
<comment type="caution">
    <text evidence="5">The sequence shown here is derived from an EMBL/GenBank/DDBJ whole genome shotgun (WGS) entry which is preliminary data.</text>
</comment>
<dbReference type="PANTHER" id="PTHR43179:SF12">
    <property type="entry name" value="GALACTOFURANOSYLTRANSFERASE GLFT2"/>
    <property type="match status" value="1"/>
</dbReference>